<gene>
    <name evidence="1" type="primary">DRIP2_6</name>
    <name evidence="1" type="ORF">CK203_027633</name>
</gene>
<dbReference type="InterPro" id="IPR044807">
    <property type="entry name" value="DRIP1-like"/>
</dbReference>
<organism evidence="1 2">
    <name type="scientific">Vitis vinifera</name>
    <name type="common">Grape</name>
    <dbReference type="NCBI Taxonomy" id="29760"/>
    <lineage>
        <taxon>Eukaryota</taxon>
        <taxon>Viridiplantae</taxon>
        <taxon>Streptophyta</taxon>
        <taxon>Embryophyta</taxon>
        <taxon>Tracheophyta</taxon>
        <taxon>Spermatophyta</taxon>
        <taxon>Magnoliopsida</taxon>
        <taxon>eudicotyledons</taxon>
        <taxon>Gunneridae</taxon>
        <taxon>Pentapetalae</taxon>
        <taxon>rosids</taxon>
        <taxon>Vitales</taxon>
        <taxon>Vitaceae</taxon>
        <taxon>Viteae</taxon>
        <taxon>Vitis</taxon>
    </lineage>
</organism>
<evidence type="ECO:0000313" key="1">
    <source>
        <dbReference type="EMBL" id="RVW96077.1"/>
    </source>
</evidence>
<dbReference type="PANTHER" id="PTHR46293:SF1">
    <property type="entry name" value="OS03G0632800 PROTEIN"/>
    <property type="match status" value="1"/>
</dbReference>
<dbReference type="PANTHER" id="PTHR46293">
    <property type="entry name" value="E3 UBIQUITIN PROTEIN LIGASE DRIP1"/>
    <property type="match status" value="1"/>
</dbReference>
<dbReference type="GO" id="GO:0004842">
    <property type="term" value="F:ubiquitin-protein transferase activity"/>
    <property type="evidence" value="ECO:0007669"/>
    <property type="project" value="InterPro"/>
</dbReference>
<reference evidence="1 2" key="1">
    <citation type="journal article" date="2018" name="PLoS Genet.">
        <title>Population sequencing reveals clonal diversity and ancestral inbreeding in the grapevine cultivar Chardonnay.</title>
        <authorList>
            <person name="Roach M.J."/>
            <person name="Johnson D.L."/>
            <person name="Bohlmann J."/>
            <person name="van Vuuren H.J."/>
            <person name="Jones S.J."/>
            <person name="Pretorius I.S."/>
            <person name="Schmidt S.A."/>
            <person name="Borneman A.R."/>
        </authorList>
    </citation>
    <scope>NUCLEOTIDE SEQUENCE [LARGE SCALE GENOMIC DNA]</scope>
    <source>
        <strain evidence="2">cv. Chardonnay</strain>
        <tissue evidence="1">Leaf</tissue>
    </source>
</reference>
<dbReference type="Proteomes" id="UP000288805">
    <property type="component" value="Unassembled WGS sequence"/>
</dbReference>
<proteinExistence type="predicted"/>
<dbReference type="EMBL" id="QGNW01000110">
    <property type="protein sequence ID" value="RVW96077.1"/>
    <property type="molecule type" value="Genomic_DNA"/>
</dbReference>
<accession>A0A438IHD5</accession>
<protein>
    <submittedName>
        <fullName evidence="1">E3 ubiquitin protein ligase DRIP2</fullName>
    </submittedName>
</protein>
<sequence>MRDGNLPVSFIQKYLVKKLDLTNEAEVEIRCQGEAVVPTLQLQKLVELWLRTASTSKRAATSVGTSAKEFVMVLTYTRVQAP</sequence>
<evidence type="ECO:0000313" key="2">
    <source>
        <dbReference type="Proteomes" id="UP000288805"/>
    </source>
</evidence>
<comment type="caution">
    <text evidence="1">The sequence shown here is derived from an EMBL/GenBank/DDBJ whole genome shotgun (WGS) entry which is preliminary data.</text>
</comment>
<dbReference type="AlphaFoldDB" id="A0A438IHD5"/>
<name>A0A438IHD5_VITVI</name>